<proteinExistence type="predicted"/>
<evidence type="ECO:0000313" key="3">
    <source>
        <dbReference type="Proteomes" id="UP000518887"/>
    </source>
</evidence>
<keyword evidence="1" id="KW-0732">Signal</keyword>
<dbReference type="AlphaFoldDB" id="A0A7W8G6M3"/>
<sequence>MKKCPAVRKIFALCTILFLAGIFFASCSKTEDSSFMSGMESIDIFIKNGDASEAMRLLKKYEKKAYSSFARLGIYRRYMTLGEEKRAEKVLVKGLKKLPDNLELTAVYGHFLLRHGQLLKAIDITKILEGTKYGSIRSEAIMKKLLQNENLQELSKQLLSREISSAYYDTYVGTNDSRWLRNCALIYLLRGDYGLVSSLQRDLEDSQDALFWAYVQYDSGNYDIAVRNLEQVRSPILRPSAALLASDAYMMLDDEESAQINREAFISDAQKNGTKIPPSILVNSSLYAFRHEQYRKSYENLIEALIEVPDYIPALITYGKLSWKDSQPLQMSELEKALRKTSLRTNKMREYDERPKFTIADALYRMQDTLERESKAGIKHNDDLIVERLSLYLKDNPELNLTQKTAAIWEELEQNELGTNLYPSHLVQFAVQKFLSLGLIEEGRELFMNYIDAKFDLNYRKKASEAGTSEMVQTDIFGGEKIERVSVIPESVARLAFGDRAADKSDRMEIWEIEFAAYFSLLEKNISAAKRLYEYVLFETGGVKNANASGNISSMSPLAASSSAANLAMIYSSTGERKKALALYSLAAGKSKSREIKSKLLYRNAKIQAEMGDLDAARTSLRYSLSLDMSNADARLLKRQIENK</sequence>
<evidence type="ECO:0000313" key="2">
    <source>
        <dbReference type="EMBL" id="MBB5224775.1"/>
    </source>
</evidence>
<dbReference type="RefSeq" id="WP_184656397.1">
    <property type="nucleotide sequence ID" value="NZ_JACHFQ010000001.1"/>
</dbReference>
<dbReference type="Gene3D" id="1.25.40.10">
    <property type="entry name" value="Tetratricopeptide repeat domain"/>
    <property type="match status" value="2"/>
</dbReference>
<dbReference type="InterPro" id="IPR011990">
    <property type="entry name" value="TPR-like_helical_dom_sf"/>
</dbReference>
<accession>A0A7W8G6M3</accession>
<feature type="chain" id="PRO_5030694986" evidence="1">
    <location>
        <begin position="26"/>
        <end position="644"/>
    </location>
</feature>
<dbReference type="SUPFAM" id="SSF48452">
    <property type="entry name" value="TPR-like"/>
    <property type="match status" value="1"/>
</dbReference>
<feature type="signal peptide" evidence="1">
    <location>
        <begin position="1"/>
        <end position="25"/>
    </location>
</feature>
<dbReference type="Proteomes" id="UP000518887">
    <property type="component" value="Unassembled WGS sequence"/>
</dbReference>
<comment type="caution">
    <text evidence="2">The sequence shown here is derived from an EMBL/GenBank/DDBJ whole genome shotgun (WGS) entry which is preliminary data.</text>
</comment>
<name>A0A7W8G6M3_9SPIR</name>
<keyword evidence="3" id="KW-1185">Reference proteome</keyword>
<dbReference type="PROSITE" id="PS51257">
    <property type="entry name" value="PROKAR_LIPOPROTEIN"/>
    <property type="match status" value="1"/>
</dbReference>
<reference evidence="2 3" key="1">
    <citation type="submission" date="2020-08" db="EMBL/GenBank/DDBJ databases">
        <title>Genomic Encyclopedia of Type Strains, Phase IV (KMG-IV): sequencing the most valuable type-strain genomes for metagenomic binning, comparative biology and taxonomic classification.</title>
        <authorList>
            <person name="Goeker M."/>
        </authorList>
    </citation>
    <scope>NUCLEOTIDE SEQUENCE [LARGE SCALE GENOMIC DNA]</scope>
    <source>
        <strain evidence="2 3">DSM 103462</strain>
    </source>
</reference>
<dbReference type="EMBL" id="JACHFQ010000001">
    <property type="protein sequence ID" value="MBB5224775.1"/>
    <property type="molecule type" value="Genomic_DNA"/>
</dbReference>
<gene>
    <name evidence="2" type="ORF">HNP76_000115</name>
</gene>
<protein>
    <submittedName>
        <fullName evidence="2">Flp pilus assembly protein TadD</fullName>
    </submittedName>
</protein>
<organism evidence="2 3">
    <name type="scientific">Treponema ruminis</name>
    <dbReference type="NCBI Taxonomy" id="744515"/>
    <lineage>
        <taxon>Bacteria</taxon>
        <taxon>Pseudomonadati</taxon>
        <taxon>Spirochaetota</taxon>
        <taxon>Spirochaetia</taxon>
        <taxon>Spirochaetales</taxon>
        <taxon>Treponemataceae</taxon>
        <taxon>Treponema</taxon>
    </lineage>
</organism>
<evidence type="ECO:0000256" key="1">
    <source>
        <dbReference type="SAM" id="SignalP"/>
    </source>
</evidence>